<protein>
    <submittedName>
        <fullName evidence="1">Uncharacterized protein</fullName>
    </submittedName>
</protein>
<organism evidence="1 2">
    <name type="scientific">Halorubrum ezzemoulense</name>
    <name type="common">Halorubrum chaoviator</name>
    <dbReference type="NCBI Taxonomy" id="337243"/>
    <lineage>
        <taxon>Archaea</taxon>
        <taxon>Methanobacteriati</taxon>
        <taxon>Methanobacteriota</taxon>
        <taxon>Stenosarchaea group</taxon>
        <taxon>Halobacteria</taxon>
        <taxon>Halobacteriales</taxon>
        <taxon>Haloferacaceae</taxon>
        <taxon>Halorubrum</taxon>
    </lineage>
</organism>
<dbReference type="RefSeq" id="WP_094582459.1">
    <property type="nucleotide sequence ID" value="NZ_NHPB01000010.1"/>
</dbReference>
<gene>
    <name evidence="1" type="ORF">DJ78_01995</name>
</gene>
<evidence type="ECO:0000313" key="2">
    <source>
        <dbReference type="Proteomes" id="UP000216758"/>
    </source>
</evidence>
<comment type="caution">
    <text evidence="1">The sequence shown here is derived from an EMBL/GenBank/DDBJ whole genome shotgun (WGS) entry which is preliminary data.</text>
</comment>
<dbReference type="EMBL" id="NHPB01000010">
    <property type="protein sequence ID" value="OYR72712.1"/>
    <property type="molecule type" value="Genomic_DNA"/>
</dbReference>
<dbReference type="AlphaFoldDB" id="A0A256JWF4"/>
<reference evidence="1 2" key="1">
    <citation type="journal article" date="2014" name="Front. Microbiol.">
        <title>Population and genomic analysis of the genus Halorubrum.</title>
        <authorList>
            <person name="Fullmer M.S."/>
            <person name="Soucy S.M."/>
            <person name="Swithers K.S."/>
            <person name="Makkay A.M."/>
            <person name="Wheeler R."/>
            <person name="Ventosa A."/>
            <person name="Gogarten J.P."/>
            <person name="Papke R.T."/>
        </authorList>
    </citation>
    <scope>NUCLEOTIDE SEQUENCE [LARGE SCALE GENOMIC DNA]</scope>
    <source>
        <strain evidence="1 2">G37</strain>
    </source>
</reference>
<name>A0A256JWF4_HALEZ</name>
<evidence type="ECO:0000313" key="1">
    <source>
        <dbReference type="EMBL" id="OYR72712.1"/>
    </source>
</evidence>
<proteinExistence type="predicted"/>
<sequence>MGEDLPAGSERIDLDTEHERIVSEIGDLTDQLAEMDPETDLYETLDDRASRLDVHRRAVEWARENWDTDSIVIRALSFGDDARLDEHAGSGPERRLWQIAIGTVEAPYLEHDGHAYPDVSIDAVEDTVATVDSPAVPIAVGRWVQDRTDEVSTVGNLNGDGSYATSLAAKRAETSTET</sequence>
<dbReference type="Proteomes" id="UP000216758">
    <property type="component" value="Unassembled WGS sequence"/>
</dbReference>
<accession>A0A256JWF4</accession>